<dbReference type="PANTHER" id="PTHR43357:SF3">
    <property type="entry name" value="FE(3+)-TRANSPORT SYSTEM PERMEASE PROTEIN FBPB 2"/>
    <property type="match status" value="1"/>
</dbReference>
<feature type="domain" description="ABC transmembrane type-1" evidence="9">
    <location>
        <begin position="334"/>
        <end position="540"/>
    </location>
</feature>
<feature type="transmembrane region" description="Helical" evidence="8">
    <location>
        <begin position="64"/>
        <end position="86"/>
    </location>
</feature>
<evidence type="ECO:0000256" key="1">
    <source>
        <dbReference type="ARBA" id="ARBA00004429"/>
    </source>
</evidence>
<keyword evidence="7 8" id="KW-0472">Membrane</keyword>
<feature type="transmembrane region" description="Helical" evidence="8">
    <location>
        <begin position="340"/>
        <end position="361"/>
    </location>
</feature>
<feature type="transmembrane region" description="Helical" evidence="8">
    <location>
        <begin position="244"/>
        <end position="262"/>
    </location>
</feature>
<dbReference type="RefSeq" id="WP_108991943.1">
    <property type="nucleotide sequence ID" value="NZ_BDQX01000054.1"/>
</dbReference>
<dbReference type="PROSITE" id="PS50928">
    <property type="entry name" value="ABC_TM1"/>
    <property type="match status" value="2"/>
</dbReference>
<dbReference type="Gene3D" id="1.10.3720.10">
    <property type="entry name" value="MetI-like"/>
    <property type="match status" value="2"/>
</dbReference>
<feature type="transmembrane region" description="Helical" evidence="8">
    <location>
        <begin position="16"/>
        <end position="36"/>
    </location>
</feature>
<name>A0A2R5ETM7_9BACL</name>
<dbReference type="InterPro" id="IPR035906">
    <property type="entry name" value="MetI-like_sf"/>
</dbReference>
<dbReference type="Proteomes" id="UP000245202">
    <property type="component" value="Unassembled WGS sequence"/>
</dbReference>
<keyword evidence="11" id="KW-1185">Reference proteome</keyword>
<feature type="transmembrane region" description="Helical" evidence="8">
    <location>
        <begin position="142"/>
        <end position="162"/>
    </location>
</feature>
<keyword evidence="5 8" id="KW-0812">Transmembrane</keyword>
<keyword evidence="6 8" id="KW-1133">Transmembrane helix</keyword>
<dbReference type="EMBL" id="BDQX01000054">
    <property type="protein sequence ID" value="GBG06754.1"/>
    <property type="molecule type" value="Genomic_DNA"/>
</dbReference>
<feature type="transmembrane region" description="Helical" evidence="8">
    <location>
        <begin position="414"/>
        <end position="439"/>
    </location>
</feature>
<protein>
    <submittedName>
        <fullName evidence="10">Iron ABC transporter</fullName>
    </submittedName>
</protein>
<evidence type="ECO:0000256" key="2">
    <source>
        <dbReference type="ARBA" id="ARBA00022448"/>
    </source>
</evidence>
<evidence type="ECO:0000256" key="3">
    <source>
        <dbReference type="ARBA" id="ARBA00022475"/>
    </source>
</evidence>
<dbReference type="AlphaFoldDB" id="A0A2R5ETM7"/>
<dbReference type="PANTHER" id="PTHR43357">
    <property type="entry name" value="INNER MEMBRANE ABC TRANSPORTER PERMEASE PROTEIN YDCV"/>
    <property type="match status" value="1"/>
</dbReference>
<evidence type="ECO:0000313" key="11">
    <source>
        <dbReference type="Proteomes" id="UP000245202"/>
    </source>
</evidence>
<evidence type="ECO:0000256" key="5">
    <source>
        <dbReference type="ARBA" id="ARBA00022692"/>
    </source>
</evidence>
<dbReference type="GO" id="GO:0005886">
    <property type="term" value="C:plasma membrane"/>
    <property type="evidence" value="ECO:0007669"/>
    <property type="project" value="UniProtKB-SubCell"/>
</dbReference>
<dbReference type="SUPFAM" id="SSF161098">
    <property type="entry name" value="MetI-like"/>
    <property type="match status" value="2"/>
</dbReference>
<evidence type="ECO:0000256" key="7">
    <source>
        <dbReference type="ARBA" id="ARBA00023136"/>
    </source>
</evidence>
<proteinExistence type="inferred from homology"/>
<feature type="transmembrane region" description="Helical" evidence="8">
    <location>
        <begin position="189"/>
        <end position="211"/>
    </location>
</feature>
<organism evidence="10 11">
    <name type="scientific">Paenibacillus agaridevorans</name>
    <dbReference type="NCBI Taxonomy" id="171404"/>
    <lineage>
        <taxon>Bacteria</taxon>
        <taxon>Bacillati</taxon>
        <taxon>Bacillota</taxon>
        <taxon>Bacilli</taxon>
        <taxon>Bacillales</taxon>
        <taxon>Paenibacillaceae</taxon>
        <taxon>Paenibacillus</taxon>
    </lineage>
</organism>
<dbReference type="GO" id="GO:0055085">
    <property type="term" value="P:transmembrane transport"/>
    <property type="evidence" value="ECO:0007669"/>
    <property type="project" value="InterPro"/>
</dbReference>
<keyword evidence="3" id="KW-1003">Cell membrane</keyword>
<feature type="transmembrane region" description="Helical" evidence="8">
    <location>
        <begin position="524"/>
        <end position="543"/>
    </location>
</feature>
<evidence type="ECO:0000313" key="10">
    <source>
        <dbReference type="EMBL" id="GBG06754.1"/>
    </source>
</evidence>
<comment type="subcellular location">
    <subcellularLocation>
        <location evidence="1">Cell inner membrane</location>
        <topology evidence="1">Multi-pass membrane protein</topology>
    </subcellularLocation>
    <subcellularLocation>
        <location evidence="8">Cell membrane</location>
        <topology evidence="8">Multi-pass membrane protein</topology>
    </subcellularLocation>
</comment>
<sequence length="549" mass="60092">MFLSLLQGFRQRWNGWIAISGIGALAALLPSLYILAGLWGEPGENWAHIRTYILPSHLMESLQLVAGTVAASVAIGVSLAWLVAAYDFPLRRMFSALLVLPLAIPPYIAAYTYGDMLSYTGTVQKLLRNGLGLTPNQRYFDIMSMQGAVFIFAMFLFPYVYLMTKSFLERHSAAYIENARLLGHRPLSVFLRVVLPLSQGAIVGGASLVAFEVLGDYGVAKHFGIQTFTVAIFKTWFGMYDLESAIRLAGALMSVLIGIFVIERLLRSRKRFNASVSGGAVLKRKRLRGIPAALTVGFCSIVVLLSFIIPVAQLTVWATWTYDDIWNDRFPAMIRNTVSVSAAAVCIIMLMSVIAANSLRMWRSGFTLAGSKLLLMGYSIPGAVMAIGVLALFLSLDQALSGLYGMMGLGEGKLVLSMSLAMLVFAFVARFLSVGFNAVDAGYDRIGTKYAEASRLLGYGITSTFFRIDWPLLKGSILTGAVMTFMEVVKELPLTLLLRPFNFDTLATKAYQYASDEQIHQASLPSLLIITLGVASVCLYHFIGRGEKA</sequence>
<evidence type="ECO:0000259" key="9">
    <source>
        <dbReference type="PROSITE" id="PS50928"/>
    </source>
</evidence>
<feature type="domain" description="ABC transmembrane type-1" evidence="9">
    <location>
        <begin position="58"/>
        <end position="261"/>
    </location>
</feature>
<feature type="transmembrane region" description="Helical" evidence="8">
    <location>
        <begin position="93"/>
        <end position="113"/>
    </location>
</feature>
<dbReference type="InterPro" id="IPR000515">
    <property type="entry name" value="MetI-like"/>
</dbReference>
<feature type="transmembrane region" description="Helical" evidence="8">
    <location>
        <begin position="373"/>
        <end position="394"/>
    </location>
</feature>
<dbReference type="CDD" id="cd06261">
    <property type="entry name" value="TM_PBP2"/>
    <property type="match status" value="2"/>
</dbReference>
<accession>A0A2R5ETM7</accession>
<comment type="similarity">
    <text evidence="8">Belongs to the binding-protein-dependent transport system permease family.</text>
</comment>
<dbReference type="Pfam" id="PF00528">
    <property type="entry name" value="BPD_transp_1"/>
    <property type="match status" value="1"/>
</dbReference>
<keyword evidence="4" id="KW-0997">Cell inner membrane</keyword>
<evidence type="ECO:0000256" key="6">
    <source>
        <dbReference type="ARBA" id="ARBA00022989"/>
    </source>
</evidence>
<feature type="transmembrane region" description="Helical" evidence="8">
    <location>
        <begin position="292"/>
        <end position="320"/>
    </location>
</feature>
<comment type="caution">
    <text evidence="10">The sequence shown here is derived from an EMBL/GenBank/DDBJ whole genome shotgun (WGS) entry which is preliminary data.</text>
</comment>
<gene>
    <name evidence="10" type="ORF">PAT3040_01291</name>
</gene>
<evidence type="ECO:0000256" key="4">
    <source>
        <dbReference type="ARBA" id="ARBA00022519"/>
    </source>
</evidence>
<keyword evidence="2 8" id="KW-0813">Transport</keyword>
<reference evidence="10 11" key="1">
    <citation type="submission" date="2017-08" db="EMBL/GenBank/DDBJ databases">
        <title>Substantial Increase in Enzyme Production by Combined Drug-Resistance Mutations in Paenibacillus agaridevorans.</title>
        <authorList>
            <person name="Tanaka Y."/>
            <person name="Funane K."/>
            <person name="Hosaka T."/>
            <person name="Shiwa Y."/>
            <person name="Fujita N."/>
            <person name="Miyazaki T."/>
            <person name="Yoshikawa H."/>
            <person name="Murakami K."/>
            <person name="Kasahara K."/>
            <person name="Inaoka T."/>
            <person name="Hiraga Y."/>
            <person name="Ochi K."/>
        </authorList>
    </citation>
    <scope>NUCLEOTIDE SEQUENCE [LARGE SCALE GENOMIC DNA]</scope>
    <source>
        <strain evidence="10 11">T-3040</strain>
    </source>
</reference>
<evidence type="ECO:0000256" key="8">
    <source>
        <dbReference type="RuleBase" id="RU363032"/>
    </source>
</evidence>